<evidence type="ECO:0000256" key="2">
    <source>
        <dbReference type="ARBA" id="ARBA00023134"/>
    </source>
</evidence>
<name>A0ABR0V2B4_REHGL</name>
<dbReference type="SUPFAM" id="SSF47895">
    <property type="entry name" value="Transducin (alpha subunit), insertion domain"/>
    <property type="match status" value="1"/>
</dbReference>
<dbReference type="SMART" id="SM00275">
    <property type="entry name" value="G_alpha"/>
    <property type="match status" value="1"/>
</dbReference>
<keyword evidence="2" id="KW-0342">GTP-binding</keyword>
<gene>
    <name evidence="5" type="ORF">DH2020_037233</name>
</gene>
<dbReference type="Pfam" id="PF00503">
    <property type="entry name" value="G-alpha"/>
    <property type="match status" value="2"/>
</dbReference>
<dbReference type="Gene3D" id="3.40.50.300">
    <property type="entry name" value="P-loop containing nucleotide triphosphate hydrolases"/>
    <property type="match status" value="1"/>
</dbReference>
<dbReference type="PROSITE" id="PS51882">
    <property type="entry name" value="G_ALPHA"/>
    <property type="match status" value="1"/>
</dbReference>
<protein>
    <submittedName>
        <fullName evidence="5">Uncharacterized protein</fullName>
    </submittedName>
</protein>
<keyword evidence="6" id="KW-1185">Reference proteome</keyword>
<evidence type="ECO:0000256" key="1">
    <source>
        <dbReference type="ARBA" id="ARBA00022741"/>
    </source>
</evidence>
<keyword evidence="3" id="KW-0807">Transducer</keyword>
<accession>A0ABR0V2B4</accession>
<dbReference type="InterPro" id="IPR027417">
    <property type="entry name" value="P-loop_NTPase"/>
</dbReference>
<sequence>MSLEVATVVEDAVEYSFAMEYHGPPITRELPRAVPINVDRIPVAAVVSPTPFSDNLSLPIVQPISATDIISKKLPKDLKLSSSSAELLTVSPTSVIAFDLRNNEVSEGSYSKELGLGTETSVSPSSVNNSLGEREPENCLNNDICALSGELSSDFECCNPNGGFVGRVESSGALGSSDSFEKSREFSGSLSKSRLSSGFKESIDFNESNRTDWESNESVLSVDYLSSRVSSRKFGDGNHESNCDMRRAPVVTFCDIESDDENINEEFSRSEPEVVRAKKEPAIKVRKGACYRCLKGNRFTEKEVCMVCDAKYCSSCVLRAMGSMPEGRKCVTCIGFPVDESKRAYLGKCSRMLKRLLNDLEVRQIMKAEKLCEVNQLPPEYICVNGRPLYHEELIMLQSCSNPPKKLKPKLLEGQKPSQIISPHLNVGGPIKADASNGNTQVYINGREITKVELRMLKLAGVQCAGNPHFWVNEDGSYQEEGQKNTKGYIWGKAGTKLLCAVLSLPVPSKSSYPSGEQATSMNNWSRPDYGEQRAIQKLLLIGYSGSGTSTIFKQARILYKDTPFSEDEREHIKLVIQSHVYSYIGILLEGRERFEEESLNELRQNQSCDGSTLAGHLEGNGEETLYSICPRLKAFSDWLLKIMASGTLEAIFPAASREYAPLVEELWSSAAFQATYKRRSELETLPSVASYFLEQAVEILKPDYKPSDVDILYAEHVTSPNGLSCVDFSFPESAYDDDADSGDLHDSLFSDESEPLQQQQCKSSNHGPVGFSLYRRQVQKALLSPDGRKLYASLLKGLEPNSAAMKLLCSLLSLPFPPKSDYASGEQSVPDYLELNDNQKLLLIGCSESGTSTIFNQAADIFKPYYKPSHMDILYAEAPSLVSSMIFSFPLPHDDDIDSVDPKGVLLRYGLTRVSIDGFGDDCKWLEGFVEKGIVIFCISLNDYDLLVMGDNGASVNKMMVARKVFDSFVTMCHQINVLLLLTKYDLFEEKIHRIPLNQCNWLNDFNPVKRFYGNKNLRQMGFHYISIKFKRLYTALTGRKLYVAPVNCLKQDSVDAAFKYARVILKWVQWGEETEDYFSEESFYSDDE</sequence>
<comment type="caution">
    <text evidence="5">The sequence shown here is derived from an EMBL/GenBank/DDBJ whole genome shotgun (WGS) entry which is preliminary data.</text>
</comment>
<dbReference type="InterPro" id="IPR011025">
    <property type="entry name" value="GproteinA_insert"/>
</dbReference>
<reference evidence="5 6" key="1">
    <citation type="journal article" date="2021" name="Comput. Struct. Biotechnol. J.">
        <title>De novo genome assembly of the potent medicinal plant Rehmannia glutinosa using nanopore technology.</title>
        <authorList>
            <person name="Ma L."/>
            <person name="Dong C."/>
            <person name="Song C."/>
            <person name="Wang X."/>
            <person name="Zheng X."/>
            <person name="Niu Y."/>
            <person name="Chen S."/>
            <person name="Feng W."/>
        </authorList>
    </citation>
    <scope>NUCLEOTIDE SEQUENCE [LARGE SCALE GENOMIC DNA]</scope>
    <source>
        <strain evidence="5">DH-2019</strain>
    </source>
</reference>
<evidence type="ECO:0000313" key="5">
    <source>
        <dbReference type="EMBL" id="KAK6129036.1"/>
    </source>
</evidence>
<keyword evidence="1" id="KW-0547">Nucleotide-binding</keyword>
<dbReference type="InterPro" id="IPR053057">
    <property type="entry name" value="XLG_GTP-binding"/>
</dbReference>
<feature type="compositionally biased region" description="Polar residues" evidence="4">
    <location>
        <begin position="118"/>
        <end position="131"/>
    </location>
</feature>
<dbReference type="PANTHER" id="PTHR36486">
    <property type="entry name" value="OS01G0977800 PROTEIN"/>
    <property type="match status" value="1"/>
</dbReference>
<evidence type="ECO:0000256" key="4">
    <source>
        <dbReference type="SAM" id="MobiDB-lite"/>
    </source>
</evidence>
<dbReference type="Gene3D" id="1.10.400.10">
    <property type="entry name" value="GI Alpha 1, domain 2-like"/>
    <property type="match status" value="1"/>
</dbReference>
<evidence type="ECO:0000313" key="6">
    <source>
        <dbReference type="Proteomes" id="UP001318860"/>
    </source>
</evidence>
<evidence type="ECO:0000256" key="3">
    <source>
        <dbReference type="ARBA" id="ARBA00023224"/>
    </source>
</evidence>
<organism evidence="5 6">
    <name type="scientific">Rehmannia glutinosa</name>
    <name type="common">Chinese foxglove</name>
    <dbReference type="NCBI Taxonomy" id="99300"/>
    <lineage>
        <taxon>Eukaryota</taxon>
        <taxon>Viridiplantae</taxon>
        <taxon>Streptophyta</taxon>
        <taxon>Embryophyta</taxon>
        <taxon>Tracheophyta</taxon>
        <taxon>Spermatophyta</taxon>
        <taxon>Magnoliopsida</taxon>
        <taxon>eudicotyledons</taxon>
        <taxon>Gunneridae</taxon>
        <taxon>Pentapetalae</taxon>
        <taxon>asterids</taxon>
        <taxon>lamiids</taxon>
        <taxon>Lamiales</taxon>
        <taxon>Orobanchaceae</taxon>
        <taxon>Rehmannieae</taxon>
        <taxon>Rehmannia</taxon>
    </lineage>
</organism>
<dbReference type="InterPro" id="IPR001019">
    <property type="entry name" value="Gprotein_alpha_su"/>
</dbReference>
<dbReference type="PANTHER" id="PTHR36486:SF4">
    <property type="entry name" value="PH DOMAIN-CONTAINING PROTEIN"/>
    <property type="match status" value="1"/>
</dbReference>
<proteinExistence type="predicted"/>
<feature type="region of interest" description="Disordered" evidence="4">
    <location>
        <begin position="111"/>
        <end position="135"/>
    </location>
</feature>
<dbReference type="EMBL" id="JABTTQ020001676">
    <property type="protein sequence ID" value="KAK6129036.1"/>
    <property type="molecule type" value="Genomic_DNA"/>
</dbReference>
<dbReference type="Proteomes" id="UP001318860">
    <property type="component" value="Unassembled WGS sequence"/>
</dbReference>
<dbReference type="SUPFAM" id="SSF52540">
    <property type="entry name" value="P-loop containing nucleoside triphosphate hydrolases"/>
    <property type="match status" value="1"/>
</dbReference>